<accession>A0AAI8YZU7</accession>
<dbReference type="InterPro" id="IPR045518">
    <property type="entry name" value="2EXR"/>
</dbReference>
<evidence type="ECO:0000313" key="2">
    <source>
        <dbReference type="EMBL" id="CAK4027082.1"/>
    </source>
</evidence>
<gene>
    <name evidence="2" type="ORF">LECACI_7A005052</name>
</gene>
<evidence type="ECO:0000313" key="3">
    <source>
        <dbReference type="Proteomes" id="UP001296104"/>
    </source>
</evidence>
<name>A0AAI8YZU7_9PEZI</name>
<organism evidence="2 3">
    <name type="scientific">Lecanosticta acicola</name>
    <dbReference type="NCBI Taxonomy" id="111012"/>
    <lineage>
        <taxon>Eukaryota</taxon>
        <taxon>Fungi</taxon>
        <taxon>Dikarya</taxon>
        <taxon>Ascomycota</taxon>
        <taxon>Pezizomycotina</taxon>
        <taxon>Dothideomycetes</taxon>
        <taxon>Dothideomycetidae</taxon>
        <taxon>Mycosphaerellales</taxon>
        <taxon>Mycosphaerellaceae</taxon>
        <taxon>Lecanosticta</taxon>
    </lineage>
</organism>
<feature type="domain" description="2EXR" evidence="1">
    <location>
        <begin position="19"/>
        <end position="88"/>
    </location>
</feature>
<protein>
    <recommendedName>
        <fullName evidence="1">2EXR domain-containing protein</fullName>
    </recommendedName>
</protein>
<dbReference type="EMBL" id="CAVMBE010000031">
    <property type="protein sequence ID" value="CAK4027082.1"/>
    <property type="molecule type" value="Genomic_DNA"/>
</dbReference>
<dbReference type="Proteomes" id="UP001296104">
    <property type="component" value="Unassembled WGS sequence"/>
</dbReference>
<evidence type="ECO:0000259" key="1">
    <source>
        <dbReference type="Pfam" id="PF20150"/>
    </source>
</evidence>
<comment type="caution">
    <text evidence="2">The sequence shown here is derived from an EMBL/GenBank/DDBJ whole genome shotgun (WGS) entry which is preliminary data.</text>
</comment>
<keyword evidence="3" id="KW-1185">Reference proteome</keyword>
<dbReference type="AlphaFoldDB" id="A0AAI8YZU7"/>
<sequence length="180" mass="20321">MEVTACADVMRQLSSPPRKIPVEIRLTIYEYALEPDTTIDIVPARRKSSKRQNEINEYPLSTTEPALLRVCRQIRAEAMKPYNNFLKAEQARVITALFPAAWDRLHFVDLKEGLSKILWQPPAGAAQYLRGLASAAKRVRTSGYVAPQMVARPVWNDMISRAIQARSEPSLAPLLSEFLD</sequence>
<proteinExistence type="predicted"/>
<reference evidence="2" key="1">
    <citation type="submission" date="2023-11" db="EMBL/GenBank/DDBJ databases">
        <authorList>
            <person name="Alioto T."/>
            <person name="Alioto T."/>
            <person name="Gomez Garrido J."/>
        </authorList>
    </citation>
    <scope>NUCLEOTIDE SEQUENCE</scope>
</reference>
<dbReference type="Pfam" id="PF20150">
    <property type="entry name" value="2EXR"/>
    <property type="match status" value="1"/>
</dbReference>